<feature type="chain" id="PRO_5046972004" description="Protein OS-9 homolog" evidence="6">
    <location>
        <begin position="18"/>
        <end position="444"/>
    </location>
</feature>
<dbReference type="Proteomes" id="UP001437256">
    <property type="component" value="Unassembled WGS sequence"/>
</dbReference>
<keyword evidence="8" id="KW-1185">Reference proteome</keyword>
<organism evidence="7 8">
    <name type="scientific">Marasmius tenuissimus</name>
    <dbReference type="NCBI Taxonomy" id="585030"/>
    <lineage>
        <taxon>Eukaryota</taxon>
        <taxon>Fungi</taxon>
        <taxon>Dikarya</taxon>
        <taxon>Basidiomycota</taxon>
        <taxon>Agaricomycotina</taxon>
        <taxon>Agaricomycetes</taxon>
        <taxon>Agaricomycetidae</taxon>
        <taxon>Agaricales</taxon>
        <taxon>Marasmiineae</taxon>
        <taxon>Marasmiaceae</taxon>
        <taxon>Marasmius</taxon>
    </lineage>
</organism>
<gene>
    <name evidence="7" type="primary">YOS9</name>
    <name evidence="7" type="ORF">AAF712_001363</name>
</gene>
<comment type="caution">
    <text evidence="7">The sequence shown here is derived from an EMBL/GenBank/DDBJ whole genome shotgun (WGS) entry which is preliminary data.</text>
</comment>
<name>A0ABR3ADP3_9AGAR</name>
<dbReference type="InterPro" id="IPR045149">
    <property type="entry name" value="OS-9-like"/>
</dbReference>
<evidence type="ECO:0000313" key="8">
    <source>
        <dbReference type="Proteomes" id="UP001437256"/>
    </source>
</evidence>
<comment type="subcellular location">
    <subcellularLocation>
        <location evidence="1">Endoplasmic reticulum membrane</location>
        <topology evidence="1">Peripheral membrane protein</topology>
        <orientation evidence="1">Lumenal side</orientation>
    </subcellularLocation>
</comment>
<evidence type="ECO:0000256" key="2">
    <source>
        <dbReference type="ARBA" id="ARBA00009918"/>
    </source>
</evidence>
<dbReference type="Gene3D" id="2.70.130.10">
    <property type="entry name" value="Mannose-6-phosphate receptor binding domain"/>
    <property type="match status" value="1"/>
</dbReference>
<dbReference type="InterPro" id="IPR009011">
    <property type="entry name" value="Man6P_isomerase_rcpt-bd_dom_sf"/>
</dbReference>
<dbReference type="PANTHER" id="PTHR15414:SF0">
    <property type="entry name" value="ENDOPLASMIC RETICULUM LECTIN 1"/>
    <property type="match status" value="1"/>
</dbReference>
<evidence type="ECO:0000256" key="6">
    <source>
        <dbReference type="SAM" id="SignalP"/>
    </source>
</evidence>
<feature type="compositionally biased region" description="Basic and acidic residues" evidence="5">
    <location>
        <begin position="421"/>
        <end position="444"/>
    </location>
</feature>
<feature type="signal peptide" evidence="6">
    <location>
        <begin position="1"/>
        <end position="17"/>
    </location>
</feature>
<sequence>MLPSLLLLLLPSSLVFGRSYHSLPPDTYAFPKYKVAFLSNLPVLNETAQKWLKDGLQGGELEFLDQPWGVSSEQSSQIFKEIGTGDSAPVTPNPKPTYSLEHMKMGPRDSYLCFIPAPLDLPPPPVEDDTDDEVTTTHSWSLLQPLAGHCLYEENISAARGGSPILIVIIKKYASSRNFPKAIHMSQWESYTLGKAPVTPAPGADLTVAQRNAIATNLKLARGAGSRYLVQRWGDGTICDMNGKPREVEVQESKTCSYILVVNTPRLCGEPGFRSHDDVDEQAQIRCREIINSPNQQKDVYAVSEADHPQKITQPKPVLPSKSAERAAAAGMGGISNAQNELIKRALKAIKGNPVEGVTDNMIIGDLAEDGTFTIEMLDDDEVGEGEVADREAIERDMQKIAGVLRKAGLDVKGAKQRPPKSKDDEKRKQDTTRRRVNDGHDEL</sequence>
<keyword evidence="4" id="KW-0430">Lectin</keyword>
<accession>A0ABR3ADP3</accession>
<proteinExistence type="inferred from homology"/>
<evidence type="ECO:0000313" key="7">
    <source>
        <dbReference type="EMBL" id="KAL0071506.1"/>
    </source>
</evidence>
<reference evidence="7 8" key="1">
    <citation type="submission" date="2024-05" db="EMBL/GenBank/DDBJ databases">
        <title>A draft genome resource for the thread blight pathogen Marasmius tenuissimus strain MS-2.</title>
        <authorList>
            <person name="Yulfo-Soto G.E."/>
            <person name="Baruah I.K."/>
            <person name="Amoako-Attah I."/>
            <person name="Bukari Y."/>
            <person name="Meinhardt L.W."/>
            <person name="Bailey B.A."/>
            <person name="Cohen S.P."/>
        </authorList>
    </citation>
    <scope>NUCLEOTIDE SEQUENCE [LARGE SCALE GENOMIC DNA]</scope>
    <source>
        <strain evidence="7 8">MS-2</strain>
    </source>
</reference>
<feature type="region of interest" description="Disordered" evidence="5">
    <location>
        <begin position="408"/>
        <end position="444"/>
    </location>
</feature>
<evidence type="ECO:0000256" key="4">
    <source>
        <dbReference type="ARBA" id="ARBA00022734"/>
    </source>
</evidence>
<keyword evidence="6" id="KW-0732">Signal</keyword>
<comment type="similarity">
    <text evidence="2">Belongs to the OS-9 family.</text>
</comment>
<evidence type="ECO:0000256" key="3">
    <source>
        <dbReference type="ARBA" id="ARBA00018727"/>
    </source>
</evidence>
<evidence type="ECO:0000256" key="5">
    <source>
        <dbReference type="SAM" id="MobiDB-lite"/>
    </source>
</evidence>
<evidence type="ECO:0000256" key="1">
    <source>
        <dbReference type="ARBA" id="ARBA00004367"/>
    </source>
</evidence>
<dbReference type="EMBL" id="JBBXMP010000003">
    <property type="protein sequence ID" value="KAL0071506.1"/>
    <property type="molecule type" value="Genomic_DNA"/>
</dbReference>
<protein>
    <recommendedName>
        <fullName evidence="3">Protein OS-9 homolog</fullName>
    </recommendedName>
</protein>
<dbReference type="PANTHER" id="PTHR15414">
    <property type="entry name" value="OS-9-RELATED"/>
    <property type="match status" value="1"/>
</dbReference>